<keyword evidence="5 8" id="KW-0371">Homeobox</keyword>
<dbReference type="SMART" id="SM00389">
    <property type="entry name" value="HOX"/>
    <property type="match status" value="1"/>
</dbReference>
<comment type="subcellular location">
    <subcellularLocation>
        <location evidence="1 8 9">Nucleus</location>
    </subcellularLocation>
</comment>
<evidence type="ECO:0000259" key="13">
    <source>
        <dbReference type="PROSITE" id="PS51042"/>
    </source>
</evidence>
<evidence type="ECO:0000259" key="12">
    <source>
        <dbReference type="PROSITE" id="PS50071"/>
    </source>
</evidence>
<dbReference type="AlphaFoldDB" id="A0A2G5U3G6"/>
<feature type="region of interest" description="Disordered" evidence="11">
    <location>
        <begin position="398"/>
        <end position="433"/>
    </location>
</feature>
<dbReference type="InterPro" id="IPR010982">
    <property type="entry name" value="Lambda_DNA-bd_dom_sf"/>
</dbReference>
<feature type="domain" description="CUT" evidence="13">
    <location>
        <begin position="240"/>
        <end position="326"/>
    </location>
</feature>
<evidence type="ECO:0000256" key="9">
    <source>
        <dbReference type="RuleBase" id="RU000682"/>
    </source>
</evidence>
<dbReference type="SUPFAM" id="SSF46689">
    <property type="entry name" value="Homeodomain-like"/>
    <property type="match status" value="1"/>
</dbReference>
<dbReference type="FunFam" id="1.10.10.60:FF:000054">
    <property type="entry name" value="One cut domain family member"/>
    <property type="match status" value="1"/>
</dbReference>
<dbReference type="Gene3D" id="1.10.260.40">
    <property type="entry name" value="lambda repressor-like DNA-binding domains"/>
    <property type="match status" value="1"/>
</dbReference>
<evidence type="ECO:0000256" key="4">
    <source>
        <dbReference type="ARBA" id="ARBA00023125"/>
    </source>
</evidence>
<feature type="compositionally biased region" description="Polar residues" evidence="11">
    <location>
        <begin position="169"/>
        <end position="182"/>
    </location>
</feature>
<keyword evidence="4 8" id="KW-0238">DNA-binding</keyword>
<evidence type="ECO:0000256" key="6">
    <source>
        <dbReference type="ARBA" id="ARBA00023163"/>
    </source>
</evidence>
<feature type="region of interest" description="Disordered" evidence="11">
    <location>
        <begin position="163"/>
        <end position="182"/>
    </location>
</feature>
<proteinExistence type="inferred from homology"/>
<evidence type="ECO:0000256" key="7">
    <source>
        <dbReference type="ARBA" id="ARBA00023242"/>
    </source>
</evidence>
<dbReference type="PROSITE" id="PS50071">
    <property type="entry name" value="HOMEOBOX_2"/>
    <property type="match status" value="1"/>
</dbReference>
<dbReference type="OrthoDB" id="10068888at2759"/>
<dbReference type="SUPFAM" id="SSF47413">
    <property type="entry name" value="lambda repressor-like DNA-binding domains"/>
    <property type="match status" value="1"/>
</dbReference>
<dbReference type="InterPro" id="IPR051649">
    <property type="entry name" value="CUT_Homeobox"/>
</dbReference>
<dbReference type="Pfam" id="PF00046">
    <property type="entry name" value="Homeodomain"/>
    <property type="match status" value="1"/>
</dbReference>
<dbReference type="InterPro" id="IPR003350">
    <property type="entry name" value="CUT_dom"/>
</dbReference>
<dbReference type="GO" id="GO:0005634">
    <property type="term" value="C:nucleus"/>
    <property type="evidence" value="ECO:0007669"/>
    <property type="project" value="UniProtKB-SubCell"/>
</dbReference>
<keyword evidence="15" id="KW-1185">Reference proteome</keyword>
<comment type="similarity">
    <text evidence="2 10">Belongs to the CUT homeobox family.</text>
</comment>
<keyword evidence="6 10" id="KW-0804">Transcription</keyword>
<dbReference type="SMART" id="SM01109">
    <property type="entry name" value="CUT"/>
    <property type="match status" value="1"/>
</dbReference>
<dbReference type="FunFam" id="1.10.260.40:FF:000005">
    <property type="entry name" value="One cut domain family member"/>
    <property type="match status" value="1"/>
</dbReference>
<reference evidence="15" key="1">
    <citation type="submission" date="2017-10" db="EMBL/GenBank/DDBJ databases">
        <title>Rapid genome shrinkage in a self-fertile nematode reveals novel sperm competition proteins.</title>
        <authorList>
            <person name="Yin D."/>
            <person name="Schwarz E.M."/>
            <person name="Thomas C.G."/>
            <person name="Felde R.L."/>
            <person name="Korf I.F."/>
            <person name="Cutter A.D."/>
            <person name="Schartner C.M."/>
            <person name="Ralston E.J."/>
            <person name="Meyer B.J."/>
            <person name="Haag E.S."/>
        </authorList>
    </citation>
    <scope>NUCLEOTIDE SEQUENCE [LARGE SCALE GENOMIC DNA]</scope>
    <source>
        <strain evidence="15">JU1422</strain>
    </source>
</reference>
<dbReference type="EMBL" id="PDUG01000004">
    <property type="protein sequence ID" value="PIC33766.1"/>
    <property type="molecule type" value="Genomic_DNA"/>
</dbReference>
<dbReference type="CDD" id="cd00086">
    <property type="entry name" value="homeodomain"/>
    <property type="match status" value="1"/>
</dbReference>
<dbReference type="PROSITE" id="PS51042">
    <property type="entry name" value="CUT"/>
    <property type="match status" value="1"/>
</dbReference>
<accession>A0A2G5U3G6</accession>
<dbReference type="InterPro" id="IPR009057">
    <property type="entry name" value="Homeodomain-like_sf"/>
</dbReference>
<evidence type="ECO:0000313" key="14">
    <source>
        <dbReference type="EMBL" id="PIC33766.1"/>
    </source>
</evidence>
<gene>
    <name evidence="14" type="primary">Cni-ceh-48</name>
    <name evidence="14" type="synonym">Cnig_chr_IV.g13631</name>
    <name evidence="14" type="ORF">B9Z55_013631</name>
</gene>
<evidence type="ECO:0000256" key="2">
    <source>
        <dbReference type="ARBA" id="ARBA00008190"/>
    </source>
</evidence>
<dbReference type="PANTHER" id="PTHR14057:SF32">
    <property type="entry name" value="HOMEOBOX PROTEIN CEH-21-RELATED"/>
    <property type="match status" value="1"/>
</dbReference>
<dbReference type="Gene3D" id="1.10.10.60">
    <property type="entry name" value="Homeodomain-like"/>
    <property type="match status" value="1"/>
</dbReference>
<feature type="DNA-binding region" description="Homeobox" evidence="8">
    <location>
        <begin position="344"/>
        <end position="403"/>
    </location>
</feature>
<feature type="compositionally biased region" description="Basic and acidic residues" evidence="11">
    <location>
        <begin position="401"/>
        <end position="419"/>
    </location>
</feature>
<keyword evidence="7 8" id="KW-0539">Nucleus</keyword>
<evidence type="ECO:0000256" key="8">
    <source>
        <dbReference type="PROSITE-ProRule" id="PRU00108"/>
    </source>
</evidence>
<dbReference type="GO" id="GO:0000981">
    <property type="term" value="F:DNA-binding transcription factor activity, RNA polymerase II-specific"/>
    <property type="evidence" value="ECO:0007669"/>
    <property type="project" value="TreeGrafter"/>
</dbReference>
<evidence type="ECO:0000313" key="15">
    <source>
        <dbReference type="Proteomes" id="UP000230233"/>
    </source>
</evidence>
<evidence type="ECO:0000256" key="10">
    <source>
        <dbReference type="RuleBase" id="RU361129"/>
    </source>
</evidence>
<dbReference type="PANTHER" id="PTHR14057">
    <property type="entry name" value="TRANSCRIPTION FACTOR ONECUT"/>
    <property type="match status" value="1"/>
</dbReference>
<dbReference type="Pfam" id="PF02376">
    <property type="entry name" value="CUT"/>
    <property type="match status" value="1"/>
</dbReference>
<dbReference type="STRING" id="1611254.A0A2G5U3G6"/>
<protein>
    <recommendedName>
        <fullName evidence="10">One cut domain family member</fullName>
    </recommendedName>
</protein>
<evidence type="ECO:0000256" key="1">
    <source>
        <dbReference type="ARBA" id="ARBA00004123"/>
    </source>
</evidence>
<sequence length="481" mass="54601">MEALTNSGSDPLLSATLSSTIHDEMHDEMLTMDDDDVDDHCDELDHTSPDSDIDAHFIDFADDMVVAHQIELSHDGRTTSMNIYDGFETLTNLQPLPPISTVNSKHQVVRRSPTPKSGPLTYYFPTSSSAGFETNYEEDIKYEPDVKYEADLKYEADIKYEEEDDYSGLTHSTSSPSDYSNHGTEIIQQFSASSFESFDLTRSPMMNSTDKFIAKLQESDCSTKSPKGSSPAALIHGHGEDDLDDGEELNTKELSIQIAAELKRYSIPQAIFAERVLCRSQGTLSDLLRNPKPWSKLKSGRETFRRMAKWLEEPEFQRMSALRLAACKRKEEQSTITATQIVAPKKTRLVFTDIQRRTLQAIFKETKRPSREMQITISQQLQLDPTTVANFFMNARRRGHEKQDQEEAEEANRHLRQEHSSTSPTTTSSSSSSLLMDNYASAQYDINHIDLLDELTPPREIKYSVQHHDHELDFPTDILEP</sequence>
<evidence type="ECO:0000256" key="11">
    <source>
        <dbReference type="SAM" id="MobiDB-lite"/>
    </source>
</evidence>
<feature type="compositionally biased region" description="Polar residues" evidence="11">
    <location>
        <begin position="219"/>
        <end position="228"/>
    </location>
</feature>
<feature type="compositionally biased region" description="Low complexity" evidence="11">
    <location>
        <begin position="420"/>
        <end position="433"/>
    </location>
</feature>
<evidence type="ECO:0000256" key="5">
    <source>
        <dbReference type="ARBA" id="ARBA00023155"/>
    </source>
</evidence>
<evidence type="ECO:0000256" key="3">
    <source>
        <dbReference type="ARBA" id="ARBA00023015"/>
    </source>
</evidence>
<organism evidence="14 15">
    <name type="scientific">Caenorhabditis nigoni</name>
    <dbReference type="NCBI Taxonomy" id="1611254"/>
    <lineage>
        <taxon>Eukaryota</taxon>
        <taxon>Metazoa</taxon>
        <taxon>Ecdysozoa</taxon>
        <taxon>Nematoda</taxon>
        <taxon>Chromadorea</taxon>
        <taxon>Rhabditida</taxon>
        <taxon>Rhabditina</taxon>
        <taxon>Rhabditomorpha</taxon>
        <taxon>Rhabditoidea</taxon>
        <taxon>Rhabditidae</taxon>
        <taxon>Peloderinae</taxon>
        <taxon>Caenorhabditis</taxon>
    </lineage>
</organism>
<keyword evidence="3 10" id="KW-0805">Transcription regulation</keyword>
<dbReference type="GO" id="GO:0000978">
    <property type="term" value="F:RNA polymerase II cis-regulatory region sequence-specific DNA binding"/>
    <property type="evidence" value="ECO:0007669"/>
    <property type="project" value="TreeGrafter"/>
</dbReference>
<name>A0A2G5U3G6_9PELO</name>
<dbReference type="Proteomes" id="UP000230233">
    <property type="component" value="Chromosome IV"/>
</dbReference>
<dbReference type="InterPro" id="IPR001356">
    <property type="entry name" value="HD"/>
</dbReference>
<feature type="region of interest" description="Disordered" evidence="11">
    <location>
        <begin position="218"/>
        <end position="245"/>
    </location>
</feature>
<comment type="caution">
    <text evidence="14">The sequence shown here is derived from an EMBL/GenBank/DDBJ whole genome shotgun (WGS) entry which is preliminary data.</text>
</comment>
<feature type="domain" description="Homeobox" evidence="12">
    <location>
        <begin position="342"/>
        <end position="402"/>
    </location>
</feature>